<dbReference type="Pfam" id="PF08447">
    <property type="entry name" value="PAS_3"/>
    <property type="match status" value="1"/>
</dbReference>
<dbReference type="SMART" id="SM00091">
    <property type="entry name" value="PAS"/>
    <property type="match status" value="2"/>
</dbReference>
<dbReference type="CDD" id="cd01948">
    <property type="entry name" value="EAL"/>
    <property type="match status" value="1"/>
</dbReference>
<dbReference type="InterPro" id="IPR035919">
    <property type="entry name" value="EAL_sf"/>
</dbReference>
<proteinExistence type="predicted"/>
<dbReference type="PROSITE" id="PS50883">
    <property type="entry name" value="EAL"/>
    <property type="match status" value="1"/>
</dbReference>
<dbReference type="Gene3D" id="3.30.70.270">
    <property type="match status" value="1"/>
</dbReference>
<dbReference type="PROSITE" id="PS50113">
    <property type="entry name" value="PAC"/>
    <property type="match status" value="2"/>
</dbReference>
<dbReference type="Proteomes" id="UP000002743">
    <property type="component" value="Chromosome"/>
</dbReference>
<dbReference type="InterPro" id="IPR001633">
    <property type="entry name" value="EAL_dom"/>
</dbReference>
<dbReference type="InterPro" id="IPR000014">
    <property type="entry name" value="PAS"/>
</dbReference>
<feature type="domain" description="PAS" evidence="2">
    <location>
        <begin position="48"/>
        <end position="104"/>
    </location>
</feature>
<dbReference type="InterPro" id="IPR013655">
    <property type="entry name" value="PAS_fold_3"/>
</dbReference>
<reference evidence="7" key="1">
    <citation type="submission" date="2009-07" db="EMBL/GenBank/DDBJ databases">
        <title>Complete sequence of chromosome of Methylovorus sp. SIP3-4.</title>
        <authorList>
            <person name="Lucas S."/>
            <person name="Copeland A."/>
            <person name="Lapidus A."/>
            <person name="Glavina del Rio T."/>
            <person name="Tice H."/>
            <person name="Bruce D."/>
            <person name="Goodwin L."/>
            <person name="Pitluck S."/>
            <person name="Clum A."/>
            <person name="Larimer F."/>
            <person name="Land M."/>
            <person name="Hauser L."/>
            <person name="Kyrpides N."/>
            <person name="Mikhailova N."/>
            <person name="Kayluzhnaya M."/>
            <person name="Chistoserdova L."/>
        </authorList>
    </citation>
    <scope>NUCLEOTIDE SEQUENCE [LARGE SCALE GENOMIC DNA]</scope>
    <source>
        <strain evidence="7">SIP3-4</strain>
    </source>
</reference>
<evidence type="ECO:0000259" key="2">
    <source>
        <dbReference type="PROSITE" id="PS50112"/>
    </source>
</evidence>
<dbReference type="SMART" id="SM00267">
    <property type="entry name" value="GGDEF"/>
    <property type="match status" value="1"/>
</dbReference>
<dbReference type="InterPro" id="IPR052155">
    <property type="entry name" value="Biofilm_reg_signaling"/>
</dbReference>
<evidence type="ECO:0000259" key="5">
    <source>
        <dbReference type="PROSITE" id="PS50887"/>
    </source>
</evidence>
<dbReference type="InterPro" id="IPR035965">
    <property type="entry name" value="PAS-like_dom_sf"/>
</dbReference>
<dbReference type="STRING" id="582744.Msip34_1699"/>
<dbReference type="InterPro" id="IPR000700">
    <property type="entry name" value="PAS-assoc_C"/>
</dbReference>
<dbReference type="SMART" id="SM00052">
    <property type="entry name" value="EAL"/>
    <property type="match status" value="1"/>
</dbReference>
<evidence type="ECO:0000313" key="6">
    <source>
        <dbReference type="EMBL" id="ACT50944.1"/>
    </source>
</evidence>
<dbReference type="SUPFAM" id="SSF55785">
    <property type="entry name" value="PYP-like sensor domain (PAS domain)"/>
    <property type="match status" value="2"/>
</dbReference>
<dbReference type="SMART" id="SM00086">
    <property type="entry name" value="PAC"/>
    <property type="match status" value="2"/>
</dbReference>
<dbReference type="CDD" id="cd01949">
    <property type="entry name" value="GGDEF"/>
    <property type="match status" value="1"/>
</dbReference>
<dbReference type="NCBIfam" id="TIGR00229">
    <property type="entry name" value="sensory_box"/>
    <property type="match status" value="2"/>
</dbReference>
<dbReference type="Gene3D" id="3.20.20.450">
    <property type="entry name" value="EAL domain"/>
    <property type="match status" value="1"/>
</dbReference>
<dbReference type="PROSITE" id="PS50112">
    <property type="entry name" value="PAS"/>
    <property type="match status" value="2"/>
</dbReference>
<dbReference type="CDD" id="cd00130">
    <property type="entry name" value="PAS"/>
    <property type="match status" value="2"/>
</dbReference>
<dbReference type="HOGENOM" id="CLU_000445_70_20_4"/>
<dbReference type="FunFam" id="3.20.20.450:FF:000001">
    <property type="entry name" value="Cyclic di-GMP phosphodiesterase yahA"/>
    <property type="match status" value="1"/>
</dbReference>
<keyword evidence="7" id="KW-1185">Reference proteome</keyword>
<sequence>MRLSLAHHSKVEDYTTSVSAFIRNWLQHREHILDSLLKNMEGMAYCCLVDAHWTMLFISDGCFDLTGYRPDELLHNGCTSFEELTLPEDRARIRNTVDDALSRRERFEIEYRIMTIDGQIRWVNERGTGIFNPQGQVEALEGFIQDITQRKLNEQALQEAERRYRNIFENSIEGIFQTSQDGQYINANPALARIYGYESPEELIQSLNNIAQQLYVQPESRQAFLTLMQLEDRVVNFESQIYRRDGSTIWISENARAVRNDAGKLLYFEGTVEDITERKSYNALIEYQATHDDLTGLPNRTLMQDRLLQAISYADRTASKLAVVFVDLDKFKDINDSMGHFIGDQLLIAMARRLESCIRDSDTVARPGGDEFVLLLSNIHGMDALSQTLQRVLALTSEPCSIEGKDFTVTSSIGISLYPDDGKTSETLLKNADTAMYKAKQEGKNNFQFYTRELNSILVERLEMEYQMRNALGHNEFHLHYQPKLNLRTQRITGVEALIRWHNPRQGLISPNRFIPIAEESSLIEQIGSWVLEKACMESIALSQLSGYDVPVSVNVSPRQFQQSNLVGNISRVLQETGLKPSLLELEITEGTLADTSPQFIKVLNDLKGLGIKLAIDDFGTGYSSLGYLKHFPIDNLKIDRSFVMGLESDTANQAILKAIVALGHNLGINLVAEGVETERQRDFLLSIGCDEMQGFLFSQPLPFDQAGKLLLAQDKLV</sequence>
<feature type="domain" description="PAC" evidence="3">
    <location>
        <begin position="235"/>
        <end position="287"/>
    </location>
</feature>
<dbReference type="Pfam" id="PF00563">
    <property type="entry name" value="EAL"/>
    <property type="match status" value="1"/>
</dbReference>
<dbReference type="Gene3D" id="3.30.450.20">
    <property type="entry name" value="PAS domain"/>
    <property type="match status" value="2"/>
</dbReference>
<evidence type="ECO:0000256" key="1">
    <source>
        <dbReference type="ARBA" id="ARBA00051114"/>
    </source>
</evidence>
<feature type="domain" description="EAL" evidence="4">
    <location>
        <begin position="461"/>
        <end position="715"/>
    </location>
</feature>
<dbReference type="SUPFAM" id="SSF141868">
    <property type="entry name" value="EAL domain-like"/>
    <property type="match status" value="1"/>
</dbReference>
<dbReference type="Pfam" id="PF00990">
    <property type="entry name" value="GGDEF"/>
    <property type="match status" value="1"/>
</dbReference>
<dbReference type="SUPFAM" id="SSF55073">
    <property type="entry name" value="Nucleotide cyclase"/>
    <property type="match status" value="1"/>
</dbReference>
<evidence type="ECO:0000259" key="3">
    <source>
        <dbReference type="PROSITE" id="PS50113"/>
    </source>
</evidence>
<dbReference type="PANTHER" id="PTHR44757:SF2">
    <property type="entry name" value="BIOFILM ARCHITECTURE MAINTENANCE PROTEIN MBAA"/>
    <property type="match status" value="1"/>
</dbReference>
<feature type="domain" description="PAC" evidence="3">
    <location>
        <begin position="107"/>
        <end position="159"/>
    </location>
</feature>
<reference evidence="6 7" key="2">
    <citation type="journal article" date="2011" name="J. Bacteriol.">
        <title>Genomes of three methylotrophs from a single niche uncover genetic and metabolic divergence of Methylophilaceae.</title>
        <authorList>
            <person name="Lapidus A."/>
            <person name="Clum A."/>
            <person name="Labutti K."/>
            <person name="Kaluzhnaya M.G."/>
            <person name="Lim S."/>
            <person name="Beck D.A."/>
            <person name="Glavina Del Rio T."/>
            <person name="Nolan M."/>
            <person name="Mavromatis K."/>
            <person name="Huntemann M."/>
            <person name="Lucas S."/>
            <person name="Lidstrom M.E."/>
            <person name="Ivanova N."/>
            <person name="Chistoserdova L."/>
        </authorList>
    </citation>
    <scope>NUCLEOTIDE SEQUENCE [LARGE SCALE GENOMIC DNA]</scope>
    <source>
        <strain evidence="6 7">SIP3-4</strain>
    </source>
</reference>
<feature type="domain" description="GGDEF" evidence="5">
    <location>
        <begin position="319"/>
        <end position="452"/>
    </location>
</feature>
<dbReference type="GO" id="GO:0071732">
    <property type="term" value="P:cellular response to nitric oxide"/>
    <property type="evidence" value="ECO:0007669"/>
    <property type="project" value="UniProtKB-ARBA"/>
</dbReference>
<dbReference type="AlphaFoldDB" id="C6XEG9"/>
<dbReference type="NCBIfam" id="TIGR00254">
    <property type="entry name" value="GGDEF"/>
    <property type="match status" value="1"/>
</dbReference>
<feature type="domain" description="PAS" evidence="2">
    <location>
        <begin position="160"/>
        <end position="229"/>
    </location>
</feature>
<dbReference type="InterPro" id="IPR029787">
    <property type="entry name" value="Nucleotide_cyclase"/>
</dbReference>
<dbReference type="KEGG" id="mei:Msip34_1699"/>
<dbReference type="Pfam" id="PF13426">
    <property type="entry name" value="PAS_9"/>
    <property type="match status" value="1"/>
</dbReference>
<dbReference type="InterPro" id="IPR001610">
    <property type="entry name" value="PAC"/>
</dbReference>
<dbReference type="PROSITE" id="PS50887">
    <property type="entry name" value="GGDEF"/>
    <property type="match status" value="1"/>
</dbReference>
<evidence type="ECO:0000259" key="4">
    <source>
        <dbReference type="PROSITE" id="PS50883"/>
    </source>
</evidence>
<name>C6XEG9_METGS</name>
<accession>C6XEG9</accession>
<dbReference type="EMBL" id="CP001674">
    <property type="protein sequence ID" value="ACT50944.1"/>
    <property type="molecule type" value="Genomic_DNA"/>
</dbReference>
<dbReference type="FunFam" id="3.30.70.270:FF:000001">
    <property type="entry name" value="Diguanylate cyclase domain protein"/>
    <property type="match status" value="1"/>
</dbReference>
<comment type="catalytic activity">
    <reaction evidence="1">
        <text>3',3'-c-di-GMP + H2O = 5'-phosphoguanylyl(3'-&gt;5')guanosine + H(+)</text>
        <dbReference type="Rhea" id="RHEA:24902"/>
        <dbReference type="ChEBI" id="CHEBI:15377"/>
        <dbReference type="ChEBI" id="CHEBI:15378"/>
        <dbReference type="ChEBI" id="CHEBI:58754"/>
        <dbReference type="ChEBI" id="CHEBI:58805"/>
        <dbReference type="EC" id="3.1.4.52"/>
    </reaction>
    <physiologicalReaction direction="left-to-right" evidence="1">
        <dbReference type="Rhea" id="RHEA:24903"/>
    </physiologicalReaction>
</comment>
<dbReference type="GO" id="GO:0071111">
    <property type="term" value="F:cyclic-guanylate-specific phosphodiesterase activity"/>
    <property type="evidence" value="ECO:0007669"/>
    <property type="project" value="UniProtKB-EC"/>
</dbReference>
<dbReference type="InterPro" id="IPR043128">
    <property type="entry name" value="Rev_trsase/Diguanyl_cyclase"/>
</dbReference>
<gene>
    <name evidence="6" type="ordered locus">Msip34_1699</name>
</gene>
<evidence type="ECO:0000313" key="7">
    <source>
        <dbReference type="Proteomes" id="UP000002743"/>
    </source>
</evidence>
<dbReference type="InterPro" id="IPR000160">
    <property type="entry name" value="GGDEF_dom"/>
</dbReference>
<organism evidence="6 7">
    <name type="scientific">Methylovorus glucosotrophus (strain SIP3-4)</name>
    <dbReference type="NCBI Taxonomy" id="582744"/>
    <lineage>
        <taxon>Bacteria</taxon>
        <taxon>Pseudomonadati</taxon>
        <taxon>Pseudomonadota</taxon>
        <taxon>Betaproteobacteria</taxon>
        <taxon>Nitrosomonadales</taxon>
        <taxon>Methylophilaceae</taxon>
        <taxon>Methylovorus</taxon>
    </lineage>
</organism>
<dbReference type="eggNOG" id="COG5001">
    <property type="taxonomic scope" value="Bacteria"/>
</dbReference>
<protein>
    <submittedName>
        <fullName evidence="6">Diguanylate cyclase/phosphodiesterase with PAS/PAC sensor(S)</fullName>
    </submittedName>
</protein>
<dbReference type="PANTHER" id="PTHR44757">
    <property type="entry name" value="DIGUANYLATE CYCLASE DGCP"/>
    <property type="match status" value="1"/>
</dbReference>